<dbReference type="RefSeq" id="WP_191707224.1">
    <property type="nucleotide sequence ID" value="NZ_JACSQA010000010.1"/>
</dbReference>
<gene>
    <name evidence="1" type="ORF">H9636_08670</name>
</gene>
<keyword evidence="2" id="KW-1185">Reference proteome</keyword>
<dbReference type="EMBL" id="JACSQA010000010">
    <property type="protein sequence ID" value="MBD8026730.1"/>
    <property type="molecule type" value="Genomic_DNA"/>
</dbReference>
<comment type="caution">
    <text evidence="1">The sequence shown here is derived from an EMBL/GenBank/DDBJ whole genome shotgun (WGS) entry which is preliminary data.</text>
</comment>
<dbReference type="Proteomes" id="UP000640930">
    <property type="component" value="Unassembled WGS sequence"/>
</dbReference>
<reference evidence="1 2" key="1">
    <citation type="submission" date="2020-08" db="EMBL/GenBank/DDBJ databases">
        <title>A Genomic Blueprint of the Chicken Gut Microbiome.</title>
        <authorList>
            <person name="Gilroy R."/>
            <person name="Ravi A."/>
            <person name="Getino M."/>
            <person name="Pursley I."/>
            <person name="Horton D.L."/>
            <person name="Alikhan N.-F."/>
            <person name="Baker D."/>
            <person name="Gharbi K."/>
            <person name="Hall N."/>
            <person name="Watson M."/>
            <person name="Adriaenssens E.M."/>
            <person name="Foster-Nyarko E."/>
            <person name="Jarju S."/>
            <person name="Secka A."/>
            <person name="Antonio M."/>
            <person name="Oren A."/>
            <person name="Chaudhuri R."/>
            <person name="La Ragione R.M."/>
            <person name="Hildebrand F."/>
            <person name="Pallen M.J."/>
        </authorList>
    </citation>
    <scope>NUCLEOTIDE SEQUENCE [LARGE SCALE GENOMIC DNA]</scope>
    <source>
        <strain evidence="1 2">Re31</strain>
    </source>
</reference>
<accession>A0ABR8XBX2</accession>
<proteinExistence type="predicted"/>
<evidence type="ECO:0008006" key="3">
    <source>
        <dbReference type="Google" id="ProtNLM"/>
    </source>
</evidence>
<evidence type="ECO:0000313" key="1">
    <source>
        <dbReference type="EMBL" id="MBD8026730.1"/>
    </source>
</evidence>
<evidence type="ECO:0000313" key="2">
    <source>
        <dbReference type="Proteomes" id="UP000640930"/>
    </source>
</evidence>
<organism evidence="1 2">
    <name type="scientific">Ureibacillus galli</name>
    <dbReference type="NCBI Taxonomy" id="2762222"/>
    <lineage>
        <taxon>Bacteria</taxon>
        <taxon>Bacillati</taxon>
        <taxon>Bacillota</taxon>
        <taxon>Bacilli</taxon>
        <taxon>Bacillales</taxon>
        <taxon>Caryophanaceae</taxon>
        <taxon>Ureibacillus</taxon>
    </lineage>
</organism>
<protein>
    <recommendedName>
        <fullName evidence="3">SAP domain-containing protein</fullName>
    </recommendedName>
</protein>
<sequence>MNKVTDITFLPDLIKLPKESLKEICTDLRLDTTGTSFDLAQRLWDYIADGNRDGLESLENRLLSGKTSVAWFKAVDLQALRGLKKHLIDGEHNFFGNVLTIEASELTSEPKLIAAAELNENEILLRYVYNSGNRRTISGTQVFTTPKSEITTAYLNLNEGIVEIRTDAKNATKIASAITKIGDLDIVLEPKAILAPFGNDVEQIASALNGELIDATSTPELDLEDFTEEQAQAILNILNALNSYFDDESETELIESLKNASETFGDHLLTAPFTALILNGMERVGMRTNVGDLRGQPLYDTLRPYLQHQGGFIKFKFPVDGIEKNFTIRVGLTTDSVYFTTPATEEVIKYVRENLIQNVGVVIQ</sequence>
<name>A0ABR8XBX2_9BACL</name>